<evidence type="ECO:0008006" key="3">
    <source>
        <dbReference type="Google" id="ProtNLM"/>
    </source>
</evidence>
<sequence length="178" mass="20763">MSVLVHILIFNNLLLFVNLLGTPVEPEFPAFYEKIVPCKGQGQAAIYNQIVQYFNDQETSAGVDSTTLLISKDKLRIYSRILGELKKPVGKVVFNIRVDIKDEKFRLILYEPWFTLLVRDRYGKLVYDDKAEKVVEENFKHRLSLYRKIESQLQTYIDNAGEEIREGMAKEELNITNW</sequence>
<name>A0ABW9RSA2_9BACT</name>
<protein>
    <recommendedName>
        <fullName evidence="3">DUF4468 domain-containing protein</fullName>
    </recommendedName>
</protein>
<dbReference type="Proteomes" id="UP000798808">
    <property type="component" value="Unassembled WGS sequence"/>
</dbReference>
<dbReference type="RefSeq" id="WP_155174058.1">
    <property type="nucleotide sequence ID" value="NZ_BAAAFL010000007.1"/>
</dbReference>
<accession>A0ABW9RSA2</accession>
<reference evidence="1 2" key="1">
    <citation type="submission" date="2019-02" db="EMBL/GenBank/DDBJ databases">
        <authorList>
            <person name="Goldberg S.R."/>
            <person name="Haltli B.A."/>
            <person name="Correa H."/>
            <person name="Russell K.G."/>
        </authorList>
    </citation>
    <scope>NUCLEOTIDE SEQUENCE [LARGE SCALE GENOMIC DNA]</scope>
    <source>
        <strain evidence="1 2">JCM 16186</strain>
    </source>
</reference>
<organism evidence="1 2">
    <name type="scientific">Fulvivirga kasyanovii</name>
    <dbReference type="NCBI Taxonomy" id="396812"/>
    <lineage>
        <taxon>Bacteria</taxon>
        <taxon>Pseudomonadati</taxon>
        <taxon>Bacteroidota</taxon>
        <taxon>Cytophagia</taxon>
        <taxon>Cytophagales</taxon>
        <taxon>Fulvivirgaceae</taxon>
        <taxon>Fulvivirga</taxon>
    </lineage>
</organism>
<comment type="caution">
    <text evidence="1">The sequence shown here is derived from an EMBL/GenBank/DDBJ whole genome shotgun (WGS) entry which is preliminary data.</text>
</comment>
<gene>
    <name evidence="1" type="ORF">E1163_19000</name>
</gene>
<evidence type="ECO:0000313" key="1">
    <source>
        <dbReference type="EMBL" id="MTI27052.1"/>
    </source>
</evidence>
<dbReference type="EMBL" id="SMLW01000610">
    <property type="protein sequence ID" value="MTI27052.1"/>
    <property type="molecule type" value="Genomic_DNA"/>
</dbReference>
<keyword evidence="2" id="KW-1185">Reference proteome</keyword>
<proteinExistence type="predicted"/>
<evidence type="ECO:0000313" key="2">
    <source>
        <dbReference type="Proteomes" id="UP000798808"/>
    </source>
</evidence>